<evidence type="ECO:0000256" key="1">
    <source>
        <dbReference type="SAM" id="MobiDB-lite"/>
    </source>
</evidence>
<sequence>MVHAALAMWLLLALMMVLVTLSVVGVLPHWVTWMTQTVFFVALGPVIVLGNRHLAALEAAEGTADPDRSDDPPILSSRR</sequence>
<proteinExistence type="predicted"/>
<evidence type="ECO:0000256" key="2">
    <source>
        <dbReference type="SAM" id="Phobius"/>
    </source>
</evidence>
<protein>
    <submittedName>
        <fullName evidence="3">Uncharacterized protein</fullName>
    </submittedName>
</protein>
<dbReference type="AlphaFoldDB" id="A0A1G7AZ95"/>
<gene>
    <name evidence="3" type="ORF">SAMN05421720_104157</name>
</gene>
<accession>A0A1G7AZ95</accession>
<dbReference type="Proteomes" id="UP000199412">
    <property type="component" value="Unassembled WGS sequence"/>
</dbReference>
<evidence type="ECO:0000313" key="3">
    <source>
        <dbReference type="EMBL" id="SDE20208.1"/>
    </source>
</evidence>
<keyword evidence="2" id="KW-0812">Transmembrane</keyword>
<keyword evidence="2" id="KW-0472">Membrane</keyword>
<reference evidence="3 4" key="1">
    <citation type="submission" date="2016-10" db="EMBL/GenBank/DDBJ databases">
        <authorList>
            <person name="de Groot N.N."/>
        </authorList>
    </citation>
    <scope>NUCLEOTIDE SEQUENCE [LARGE SCALE GENOMIC DNA]</scope>
    <source>
        <strain evidence="3 4">ATCC 700224</strain>
    </source>
</reference>
<evidence type="ECO:0000313" key="4">
    <source>
        <dbReference type="Proteomes" id="UP000199412"/>
    </source>
</evidence>
<feature type="transmembrane region" description="Helical" evidence="2">
    <location>
        <begin position="32"/>
        <end position="50"/>
    </location>
</feature>
<dbReference type="RefSeq" id="WP_092784486.1">
    <property type="nucleotide sequence ID" value="NZ_FNAP01000004.1"/>
</dbReference>
<dbReference type="OrthoDB" id="10010509at2"/>
<feature type="region of interest" description="Disordered" evidence="1">
    <location>
        <begin position="60"/>
        <end position="79"/>
    </location>
</feature>
<keyword evidence="2" id="KW-1133">Transmembrane helix</keyword>
<name>A0A1G7AZ95_9PROT</name>
<organism evidence="3 4">
    <name type="scientific">Rhodospira trueperi</name>
    <dbReference type="NCBI Taxonomy" id="69960"/>
    <lineage>
        <taxon>Bacteria</taxon>
        <taxon>Pseudomonadati</taxon>
        <taxon>Pseudomonadota</taxon>
        <taxon>Alphaproteobacteria</taxon>
        <taxon>Rhodospirillales</taxon>
        <taxon>Rhodospirillaceae</taxon>
        <taxon>Rhodospira</taxon>
    </lineage>
</organism>
<dbReference type="EMBL" id="FNAP01000004">
    <property type="protein sequence ID" value="SDE20208.1"/>
    <property type="molecule type" value="Genomic_DNA"/>
</dbReference>
<keyword evidence="4" id="KW-1185">Reference proteome</keyword>